<dbReference type="InterPro" id="IPR050669">
    <property type="entry name" value="Hemerythrin"/>
</dbReference>
<proteinExistence type="inferred from homology"/>
<evidence type="ECO:0000259" key="4">
    <source>
        <dbReference type="Pfam" id="PF01814"/>
    </source>
</evidence>
<keyword evidence="6" id="KW-1185">Reference proteome</keyword>
<keyword evidence="2" id="KW-0479">Metal-binding</keyword>
<dbReference type="InterPro" id="IPR012827">
    <property type="entry name" value="Hemerythrin_metal-bd"/>
</dbReference>
<sequence>MALFRWREGMRVGVSRIDADHQHLIVLLNRLHYLSLAGADAVARATVIDSLVACAEAHLQVEQAMMAKSGAIGLDRQRRAHQAFFERLVHYRTRHRERPERFDVGAFYDFIADWLLMHVMRDHTKLKAHFTA</sequence>
<evidence type="ECO:0000256" key="1">
    <source>
        <dbReference type="ARBA" id="ARBA00010587"/>
    </source>
</evidence>
<dbReference type="Gene3D" id="1.20.120.50">
    <property type="entry name" value="Hemerythrin-like"/>
    <property type="match status" value="1"/>
</dbReference>
<comment type="caution">
    <text evidence="5">The sequence shown here is derived from an EMBL/GenBank/DDBJ whole genome shotgun (WGS) entry which is preliminary data.</text>
</comment>
<protein>
    <submittedName>
        <fullName evidence="5">Hemerythrin HHE cation binding region</fullName>
    </submittedName>
</protein>
<dbReference type="SUPFAM" id="SSF47188">
    <property type="entry name" value="Hemerythrin-like"/>
    <property type="match status" value="1"/>
</dbReference>
<organism evidence="5 6">
    <name type="scientific">Candidatus Defluviicoccus seviourii</name>
    <dbReference type="NCBI Taxonomy" id="2565273"/>
    <lineage>
        <taxon>Bacteria</taxon>
        <taxon>Pseudomonadati</taxon>
        <taxon>Pseudomonadota</taxon>
        <taxon>Alphaproteobacteria</taxon>
        <taxon>Rhodospirillales</taxon>
        <taxon>Rhodospirillaceae</taxon>
        <taxon>Defluviicoccus</taxon>
    </lineage>
</organism>
<reference evidence="5" key="1">
    <citation type="submission" date="2018-11" db="EMBL/GenBank/DDBJ databases">
        <authorList>
            <person name="Onetto C."/>
        </authorList>
    </citation>
    <scope>NUCLEOTIDE SEQUENCE [LARGE SCALE GENOMIC DNA]</scope>
</reference>
<dbReference type="PANTHER" id="PTHR37164:SF1">
    <property type="entry name" value="BACTERIOHEMERYTHRIN"/>
    <property type="match status" value="1"/>
</dbReference>
<feature type="domain" description="Hemerythrin-like" evidence="4">
    <location>
        <begin position="13"/>
        <end position="126"/>
    </location>
</feature>
<accession>A0A564WC46</accession>
<dbReference type="AlphaFoldDB" id="A0A564WC46"/>
<evidence type="ECO:0000256" key="3">
    <source>
        <dbReference type="ARBA" id="ARBA00023004"/>
    </source>
</evidence>
<evidence type="ECO:0000313" key="6">
    <source>
        <dbReference type="Proteomes" id="UP000326641"/>
    </source>
</evidence>
<dbReference type="NCBIfam" id="TIGR02481">
    <property type="entry name" value="hemeryth_dom"/>
    <property type="match status" value="1"/>
</dbReference>
<dbReference type="InterPro" id="IPR035938">
    <property type="entry name" value="Hemerythrin-like_sf"/>
</dbReference>
<gene>
    <name evidence="5" type="ORF">DF3PA_140070</name>
</gene>
<dbReference type="CDD" id="cd12107">
    <property type="entry name" value="Hemerythrin"/>
    <property type="match status" value="1"/>
</dbReference>
<evidence type="ECO:0000256" key="2">
    <source>
        <dbReference type="ARBA" id="ARBA00022723"/>
    </source>
</evidence>
<dbReference type="Proteomes" id="UP000326641">
    <property type="component" value="Unassembled WGS sequence"/>
</dbReference>
<evidence type="ECO:0000313" key="5">
    <source>
        <dbReference type="EMBL" id="VUX45689.1"/>
    </source>
</evidence>
<dbReference type="GO" id="GO:0046872">
    <property type="term" value="F:metal ion binding"/>
    <property type="evidence" value="ECO:0007669"/>
    <property type="project" value="UniProtKB-KW"/>
</dbReference>
<comment type="similarity">
    <text evidence="1">Belongs to the hemerythrin family.</text>
</comment>
<keyword evidence="3" id="KW-0408">Iron</keyword>
<dbReference type="EMBL" id="UXAT02000006">
    <property type="protein sequence ID" value="VUX45689.1"/>
    <property type="molecule type" value="Genomic_DNA"/>
</dbReference>
<dbReference type="Pfam" id="PF01814">
    <property type="entry name" value="Hemerythrin"/>
    <property type="match status" value="1"/>
</dbReference>
<dbReference type="InterPro" id="IPR012312">
    <property type="entry name" value="Hemerythrin-like"/>
</dbReference>
<dbReference type="PANTHER" id="PTHR37164">
    <property type="entry name" value="BACTERIOHEMERYTHRIN"/>
    <property type="match status" value="1"/>
</dbReference>
<name>A0A564WC46_9PROT</name>